<dbReference type="SUPFAM" id="SSF52200">
    <property type="entry name" value="Toll/Interleukin receptor TIR domain"/>
    <property type="match status" value="1"/>
</dbReference>
<proteinExistence type="predicted"/>
<dbReference type="InterPro" id="IPR019734">
    <property type="entry name" value="TPR_rpt"/>
</dbReference>
<dbReference type="AlphaFoldDB" id="A0A8B7XWU4"/>
<reference evidence="4" key="1">
    <citation type="submission" date="2025-08" db="UniProtKB">
        <authorList>
            <consortium name="RefSeq"/>
        </authorList>
    </citation>
    <scope>IDENTIFICATION</scope>
</reference>
<feature type="region of interest" description="Disordered" evidence="1">
    <location>
        <begin position="611"/>
        <end position="650"/>
    </location>
</feature>
<evidence type="ECO:0000256" key="1">
    <source>
        <dbReference type="SAM" id="MobiDB-lite"/>
    </source>
</evidence>
<dbReference type="Gene3D" id="1.25.40.10">
    <property type="entry name" value="Tetratricopeptide repeat domain"/>
    <property type="match status" value="2"/>
</dbReference>
<protein>
    <submittedName>
        <fullName evidence="4">Tetratricopeptide repeat protein 22-like</fullName>
    </submittedName>
</protein>
<keyword evidence="3" id="KW-1185">Reference proteome</keyword>
<dbReference type="InterPro" id="IPR035897">
    <property type="entry name" value="Toll_tir_struct_dom_sf"/>
</dbReference>
<gene>
    <name evidence="4" type="primary">LOC110975803</name>
</gene>
<dbReference type="SMART" id="SM00255">
    <property type="entry name" value="TIR"/>
    <property type="match status" value="1"/>
</dbReference>
<feature type="domain" description="TIR" evidence="2">
    <location>
        <begin position="668"/>
        <end position="797"/>
    </location>
</feature>
<dbReference type="InterPro" id="IPR011990">
    <property type="entry name" value="TPR-like_helical_dom_sf"/>
</dbReference>
<accession>A0A8B7XWU4</accession>
<dbReference type="PANTHER" id="PTHR16253">
    <property type="entry name" value="TETRATRICOPEPTIDE REPEAT PROTEIN 22"/>
    <property type="match status" value="1"/>
</dbReference>
<sequence length="801" mass="91985">MIHETEESGSATMSSAEAFGHFLLPLTMNKGHIEAKEADYVFKVRGAFLDMKKERPERHALRNLLGMLAFRTGQLEEAFEYLDKILSEGEDPHNLNALANRKYMCERLLRYPEARDCERRIAALIKYDGTEGSQKRSKKLRARSLAEQAFAYSFELFWESVSVERYCKSVDLYDQAIRLAGHLIDQNEEEDWLSVNGMACHKIYNKCKYDKSMKDKEKTWFEKAVQNFASLVRKSRDCSLVSEGWRHLGELFGQVKKSPQLLPSIPQNMRKYVSEPRKCFEEAMKISPQDARILARYAAFHQRNRNYTQALSMVNESLEWDKTEFNQHAYYVRATIWLNKYKKQPASNLLQRAEQDLRTVLKKSSTPWHFKCLAEVLYYKAMDQNSELKQENEKQINLQLALTYCAKALICQDGKNRAENHKLRGDCLCEMGEHQAALGCYRRALECEIGTNSVMGSGGNSLVTEFHHILKDNATLSENKKFLRHMVYWLYKAAEFCLSNDLILLPLKKLKDLAGLWESFAQFCDSNKYNSYLEIIELAATDKTSRQRQHAASRMYSVPEFQTRGDKEKSVLPKRPQRYSESQGLEVERTVFDTFQSTEELDMDVGAFAGPSGENVLDSPDRSVRTAAKSLSEIDRTTTPSPPTPLPGDGFQQQVRDAPEKPLNQKGLMYDFFVIYSSNASEWVKYCMLEELEEDGFKGCIKDRDFILGKPKKKNYVNSIQKSTCTIIVITADFREDKDAHDAMYMALDSSPLVIPVLREATGMPPELKHIAYLDATGVVDWALLKRSIEQQVKLDVAWDG</sequence>
<dbReference type="SUPFAM" id="SSF48452">
    <property type="entry name" value="TPR-like"/>
    <property type="match status" value="2"/>
</dbReference>
<name>A0A8B7XWU4_ACAPL</name>
<dbReference type="InterPro" id="IPR000157">
    <property type="entry name" value="TIR_dom"/>
</dbReference>
<dbReference type="RefSeq" id="XP_022084286.1">
    <property type="nucleotide sequence ID" value="XM_022228594.1"/>
</dbReference>
<dbReference type="Proteomes" id="UP000694845">
    <property type="component" value="Unplaced"/>
</dbReference>
<dbReference type="OMA" id="ENCNINT"/>
<organism evidence="3 4">
    <name type="scientific">Acanthaster planci</name>
    <name type="common">Crown-of-thorns starfish</name>
    <dbReference type="NCBI Taxonomy" id="133434"/>
    <lineage>
        <taxon>Eukaryota</taxon>
        <taxon>Metazoa</taxon>
        <taxon>Echinodermata</taxon>
        <taxon>Eleutherozoa</taxon>
        <taxon>Asterozoa</taxon>
        <taxon>Asteroidea</taxon>
        <taxon>Valvatacea</taxon>
        <taxon>Valvatida</taxon>
        <taxon>Acanthasteridae</taxon>
        <taxon>Acanthaster</taxon>
    </lineage>
</organism>
<evidence type="ECO:0000259" key="2">
    <source>
        <dbReference type="PROSITE" id="PS50104"/>
    </source>
</evidence>
<dbReference type="OrthoDB" id="9976543at2759"/>
<dbReference type="SMART" id="SM00028">
    <property type="entry name" value="TPR"/>
    <property type="match status" value="3"/>
</dbReference>
<evidence type="ECO:0000313" key="4">
    <source>
        <dbReference type="RefSeq" id="XP_022084286.1"/>
    </source>
</evidence>
<dbReference type="KEGG" id="aplc:110975803"/>
<dbReference type="Gene3D" id="3.40.50.10140">
    <property type="entry name" value="Toll/interleukin-1 receptor homology (TIR) domain"/>
    <property type="match status" value="1"/>
</dbReference>
<dbReference type="GO" id="GO:0007165">
    <property type="term" value="P:signal transduction"/>
    <property type="evidence" value="ECO:0007669"/>
    <property type="project" value="InterPro"/>
</dbReference>
<evidence type="ECO:0000313" key="3">
    <source>
        <dbReference type="Proteomes" id="UP000694845"/>
    </source>
</evidence>
<dbReference type="PROSITE" id="PS50104">
    <property type="entry name" value="TIR"/>
    <property type="match status" value="1"/>
</dbReference>
<dbReference type="GeneID" id="110975803"/>
<dbReference type="PANTHER" id="PTHR16253:SF0">
    <property type="entry name" value="TETRATRICOPEPTIDE REPEAT PROTEIN 22"/>
    <property type="match status" value="1"/>
</dbReference>
<dbReference type="InterPro" id="IPR042342">
    <property type="entry name" value="TTC22"/>
</dbReference>
<dbReference type="Pfam" id="PF13676">
    <property type="entry name" value="TIR_2"/>
    <property type="match status" value="1"/>
</dbReference>